<proteinExistence type="predicted"/>
<reference evidence="1 2" key="1">
    <citation type="submission" date="2014-04" db="EMBL/GenBank/DDBJ databases">
        <title>Marinobacterium kochiensis sp. nov., isolated from sediment sample collected from Kochi backwaters in Kerala, India.</title>
        <authorList>
            <person name="Singh A."/>
            <person name="Pinnaka A.K."/>
        </authorList>
    </citation>
    <scope>NUCLEOTIDE SEQUENCE [LARGE SCALE GENOMIC DNA]</scope>
    <source>
        <strain evidence="1 2">AK27</strain>
    </source>
</reference>
<dbReference type="OrthoDB" id="9759996at2"/>
<dbReference type="Proteomes" id="UP000028252">
    <property type="component" value="Unassembled WGS sequence"/>
</dbReference>
<dbReference type="RefSeq" id="WP_036186451.1">
    <property type="nucleotide sequence ID" value="NZ_JMQN01000021.1"/>
</dbReference>
<comment type="caution">
    <text evidence="1">The sequence shown here is derived from an EMBL/GenBank/DDBJ whole genome shotgun (WGS) entry which is preliminary data.</text>
</comment>
<dbReference type="PATRIC" id="fig|1232683.4.peg.1745"/>
<accession>A0A081FZT1</accession>
<protein>
    <submittedName>
        <fullName evidence="1">Uncharacterized protein</fullName>
    </submittedName>
</protein>
<dbReference type="InterPro" id="IPR021730">
    <property type="entry name" value="YdbH"/>
</dbReference>
<name>A0A081FZT1_9GAMM</name>
<sequence>MRKLLWLLLPIPLLIIALYTALPYVARSLIEQWLTDQGFTAPRIELTHPGWDRLEIPSLALKQSGNERQIQVNARNVTILFDPRRLILAQEISEIRIPQMQIGITAERSIEARLETSAAKDFDLNRVPPSLLFQYAPSRRLVIGEVAIDYQAPEQPAIKARGNIDLTRQQLLSRVRVDITPQSGTALDPVYLDANFSARQQLALALSRDNLMLTQITGDIRTQGPEWSAHLRSELELHSLFAWMQGLVPLLPVPIKEGRLGSTLDIRWPSRLPLDNARLLEALSAEATATLHAQGGPTRIDETRVDSIDLQLSAKAIVAAANVQLSIQPQSRIQALNARTDDWATESLKLQLEQAVNVETALSSDTPLSVSPIRLTLSPEKITLSEGDSISLSPVAADIRLSTAPLSADFQMSSKAASLVLSGKELPSAAVLLRGNWQPDRATGSLQLNTRAPEASLSANWQLSDKQVRADWRMAPVSLSSLQPTLKRWITQWPDDLNILKGELKLSGQLSGPSPGAATTSTDIALRSAHLAYGTQLEAEGLDADLALSVSQNAKIRSTGVLHADQIRTGIDILDTRIAYRFTQTEAGRATLALEPIDLNLLGGRIRLPALELNPFAPSFQTTASLEQIQLSEALSLYQQPGLTGETSLEGDLPITFNNGELEISGGQISSNAPGWIRYQPSAELEAAAQANTGLQLALSALSNLQLDQLDLRVNYAPNGDLELNSRLRGQNPDWQQGRPIDLSLNIEENLLQLLRSLQISQRIGESLQKQLKR</sequence>
<gene>
    <name evidence="1" type="ORF">ADIMK_1771</name>
</gene>
<keyword evidence="2" id="KW-1185">Reference proteome</keyword>
<dbReference type="STRING" id="1232683.ADIMK_1771"/>
<organism evidence="1 2">
    <name type="scientific">Marinobacterium lacunae</name>
    <dbReference type="NCBI Taxonomy" id="1232683"/>
    <lineage>
        <taxon>Bacteria</taxon>
        <taxon>Pseudomonadati</taxon>
        <taxon>Pseudomonadota</taxon>
        <taxon>Gammaproteobacteria</taxon>
        <taxon>Oceanospirillales</taxon>
        <taxon>Oceanospirillaceae</taxon>
        <taxon>Marinobacterium</taxon>
    </lineage>
</organism>
<dbReference type="Pfam" id="PF11739">
    <property type="entry name" value="YdbH-like"/>
    <property type="match status" value="1"/>
</dbReference>
<dbReference type="EMBL" id="JMQN01000021">
    <property type="protein sequence ID" value="KEA64036.1"/>
    <property type="molecule type" value="Genomic_DNA"/>
</dbReference>
<dbReference type="eggNOG" id="COG2911">
    <property type="taxonomic scope" value="Bacteria"/>
</dbReference>
<evidence type="ECO:0000313" key="2">
    <source>
        <dbReference type="Proteomes" id="UP000028252"/>
    </source>
</evidence>
<evidence type="ECO:0000313" key="1">
    <source>
        <dbReference type="EMBL" id="KEA64036.1"/>
    </source>
</evidence>
<dbReference type="AlphaFoldDB" id="A0A081FZT1"/>